<dbReference type="AlphaFoldDB" id="A0AAC8Q286"/>
<dbReference type="Proteomes" id="UP000256345">
    <property type="component" value="Unassembled WGS sequence"/>
</dbReference>
<proteinExistence type="predicted"/>
<evidence type="ECO:0000313" key="4">
    <source>
        <dbReference type="Proteomes" id="UP000256345"/>
    </source>
</evidence>
<dbReference type="SUPFAM" id="SSF50998">
    <property type="entry name" value="Quinoprotein alcohol dehydrogenase-like"/>
    <property type="match status" value="1"/>
</dbReference>
<dbReference type="EMBL" id="QUMU01000009">
    <property type="protein sequence ID" value="REG27869.1"/>
    <property type="molecule type" value="Genomic_DNA"/>
</dbReference>
<dbReference type="InterPro" id="IPR011047">
    <property type="entry name" value="Quinoprotein_ADH-like_sf"/>
</dbReference>
<dbReference type="EMBL" id="CP011509">
    <property type="protein sequence ID" value="AKI99598.1"/>
    <property type="molecule type" value="Genomic_DNA"/>
</dbReference>
<dbReference type="Proteomes" id="UP000035579">
    <property type="component" value="Chromosome"/>
</dbReference>
<evidence type="ECO:0000313" key="3">
    <source>
        <dbReference type="Proteomes" id="UP000035579"/>
    </source>
</evidence>
<protein>
    <submittedName>
        <fullName evidence="1">Glycoprotein gp2</fullName>
    </submittedName>
</protein>
<dbReference type="InterPro" id="IPR017868">
    <property type="entry name" value="Filamin/ABP280_repeat-like"/>
</dbReference>
<dbReference type="Gene3D" id="2.60.40.10">
    <property type="entry name" value="Immunoglobulins"/>
    <property type="match status" value="1"/>
</dbReference>
<organism evidence="1 3">
    <name type="scientific">Archangium gephyra</name>
    <dbReference type="NCBI Taxonomy" id="48"/>
    <lineage>
        <taxon>Bacteria</taxon>
        <taxon>Pseudomonadati</taxon>
        <taxon>Myxococcota</taxon>
        <taxon>Myxococcia</taxon>
        <taxon>Myxococcales</taxon>
        <taxon>Cystobacterineae</taxon>
        <taxon>Archangiaceae</taxon>
        <taxon>Archangium</taxon>
    </lineage>
</organism>
<reference evidence="2 4" key="2">
    <citation type="submission" date="2018-08" db="EMBL/GenBank/DDBJ databases">
        <title>Genomic Encyclopedia of Archaeal and Bacterial Type Strains, Phase II (KMG-II): from individual species to whole genera.</title>
        <authorList>
            <person name="Goeker M."/>
        </authorList>
    </citation>
    <scope>NUCLEOTIDE SEQUENCE [LARGE SCALE GENOMIC DNA]</scope>
    <source>
        <strain evidence="2 4">DSM 2261</strain>
    </source>
</reference>
<dbReference type="Gene3D" id="2.130.10.10">
    <property type="entry name" value="YVTN repeat-like/Quinoprotein amine dehydrogenase"/>
    <property type="match status" value="1"/>
</dbReference>
<gene>
    <name evidence="1" type="ORF">AA314_01225</name>
    <name evidence="2" type="ORF">ATI61_109210</name>
</gene>
<evidence type="ECO:0000313" key="2">
    <source>
        <dbReference type="EMBL" id="REG27869.1"/>
    </source>
</evidence>
<name>A0AAC8Q286_9BACT</name>
<dbReference type="PROSITE" id="PS50194">
    <property type="entry name" value="FILAMIN_REPEAT"/>
    <property type="match status" value="1"/>
</dbReference>
<accession>A0AAC8Q286</accession>
<reference evidence="1 3" key="1">
    <citation type="submission" date="2015-05" db="EMBL/GenBank/DDBJ databases">
        <title>Genome assembly of Archangium gephyra DSM 2261.</title>
        <authorList>
            <person name="Sharma G."/>
            <person name="Subramanian S."/>
        </authorList>
    </citation>
    <scope>NUCLEOTIDE SEQUENCE [LARGE SCALE GENOMIC DNA]</scope>
    <source>
        <strain evidence="1 3">DSM 2261</strain>
    </source>
</reference>
<dbReference type="NCBIfam" id="NF012200">
    <property type="entry name" value="choice_anch_D"/>
    <property type="match status" value="1"/>
</dbReference>
<sequence>MILGIGTDNSLLMRKTPQAPWEKLGSRQPALAAVTVLRNGVILGVGMDTLLWKQDLSGTYKQIPNSQAVKGAAMLPDGTLLGVGMDNQLWARVTLTTTWCLVPGSGPIISIAVMPDGRILGVGTDNQLRTRATLTSPWTVVPGSGAVKSVAVTPEGTLVGVGLDNVLHTRATLTSPWTVVPGSGPVLSVAAYPVACDTNSTATLPPPPVARPVLELFDGASKVAPGAPLELGTLAECTTGAPRTFVIKNTGTAPLKLLRIELSNPTDFLLGPLASPPVDLAPGASMSFELRFSPKSAGRKSATVNLVSTDATTPLFPFTVAGTATAKPKAGKLVVKQYYSYTSIYEVPIAPNSHHVFREPRPGDAFQSLSFYIENQGEGDLQLLNATLSNTAAFVLTEMTGTPTGPRPRFPKVLRPGGREILYLVYTRRGPGPQTTTLQLQSGSPGQQPELFQFTVQIP</sequence>
<dbReference type="InterPro" id="IPR013783">
    <property type="entry name" value="Ig-like_fold"/>
</dbReference>
<keyword evidence="4" id="KW-1185">Reference proteome</keyword>
<evidence type="ECO:0000313" key="1">
    <source>
        <dbReference type="EMBL" id="AKI99598.1"/>
    </source>
</evidence>
<dbReference type="InterPro" id="IPR015943">
    <property type="entry name" value="WD40/YVTN_repeat-like_dom_sf"/>
</dbReference>
<dbReference type="RefSeq" id="WP_082174978.1">
    <property type="nucleotide sequence ID" value="NZ_CP011509.1"/>
</dbReference>
<dbReference type="KEGG" id="age:AA314_01225"/>